<dbReference type="InterPro" id="IPR017981">
    <property type="entry name" value="GPCR_2-like_7TM"/>
</dbReference>
<dbReference type="InterPro" id="IPR048072">
    <property type="entry name" value="7tmB2_latrophilin-like"/>
</dbReference>
<protein>
    <submittedName>
        <fullName evidence="18">Latrophilin-3-like</fullName>
    </submittedName>
</protein>
<dbReference type="Gene3D" id="4.10.1240.10">
    <property type="entry name" value="GPCR, family 2, extracellular hormone receptor domain"/>
    <property type="match status" value="1"/>
</dbReference>
<organism evidence="17 18">
    <name type="scientific">Saccoglossus kowalevskii</name>
    <name type="common">Acorn worm</name>
    <dbReference type="NCBI Taxonomy" id="10224"/>
    <lineage>
        <taxon>Eukaryota</taxon>
        <taxon>Metazoa</taxon>
        <taxon>Hemichordata</taxon>
        <taxon>Enteropneusta</taxon>
        <taxon>Harrimaniidae</taxon>
        <taxon>Saccoglossus</taxon>
    </lineage>
</organism>
<dbReference type="PROSITE" id="PS50228">
    <property type="entry name" value="SUEL_LECTIN"/>
    <property type="match status" value="2"/>
</dbReference>
<keyword evidence="4" id="KW-0732">Signal</keyword>
<evidence type="ECO:0000259" key="13">
    <source>
        <dbReference type="PROSITE" id="PS50221"/>
    </source>
</evidence>
<feature type="region of interest" description="Disordered" evidence="11">
    <location>
        <begin position="903"/>
        <end position="927"/>
    </location>
</feature>
<keyword evidence="3 12" id="KW-0812">Transmembrane</keyword>
<evidence type="ECO:0000256" key="11">
    <source>
        <dbReference type="SAM" id="MobiDB-lite"/>
    </source>
</evidence>
<dbReference type="CDD" id="cd22827">
    <property type="entry name" value="Gal_Rha_Lectin_SUL-I-like"/>
    <property type="match status" value="1"/>
</dbReference>
<keyword evidence="7 12" id="KW-0472">Membrane</keyword>
<feature type="transmembrane region" description="Helical" evidence="12">
    <location>
        <begin position="740"/>
        <end position="765"/>
    </location>
</feature>
<keyword evidence="6" id="KW-0297">G-protein coupled receptor</keyword>
<dbReference type="SMART" id="SM00303">
    <property type="entry name" value="GPS"/>
    <property type="match status" value="1"/>
</dbReference>
<dbReference type="CDD" id="cd22823">
    <property type="entry name" value="Gal_Rha_Lectin"/>
    <property type="match status" value="1"/>
</dbReference>
<dbReference type="Pfam" id="PF00002">
    <property type="entry name" value="7tm_2"/>
    <property type="match status" value="1"/>
</dbReference>
<dbReference type="GeneID" id="100375142"/>
<dbReference type="PANTHER" id="PTHR12011">
    <property type="entry name" value="ADHESION G-PROTEIN COUPLED RECEPTOR"/>
    <property type="match status" value="1"/>
</dbReference>
<evidence type="ECO:0000256" key="1">
    <source>
        <dbReference type="ARBA" id="ARBA00004651"/>
    </source>
</evidence>
<feature type="domain" description="G-protein coupled receptors family 2 profile 2" evidence="16">
    <location>
        <begin position="596"/>
        <end position="838"/>
    </location>
</feature>
<dbReference type="Gene3D" id="2.60.120.740">
    <property type="match status" value="2"/>
</dbReference>
<evidence type="ECO:0000256" key="2">
    <source>
        <dbReference type="ARBA" id="ARBA00022475"/>
    </source>
</evidence>
<dbReference type="PROSITE" id="PS50221">
    <property type="entry name" value="GAIN_B"/>
    <property type="match status" value="1"/>
</dbReference>
<dbReference type="PRINTS" id="PR00249">
    <property type="entry name" value="GPCRSECRETIN"/>
</dbReference>
<evidence type="ECO:0000256" key="6">
    <source>
        <dbReference type="ARBA" id="ARBA00023040"/>
    </source>
</evidence>
<evidence type="ECO:0000256" key="9">
    <source>
        <dbReference type="ARBA" id="ARBA00023170"/>
    </source>
</evidence>
<dbReference type="PANTHER" id="PTHR12011:SF471">
    <property type="entry name" value="G-PROTEIN COUPLED RECEPTORS FAMILY 2 PROFILE 2 DOMAIN-CONTAINING PROTEIN"/>
    <property type="match status" value="1"/>
</dbReference>
<dbReference type="PROSITE" id="PS50227">
    <property type="entry name" value="G_PROTEIN_RECEP_F2_3"/>
    <property type="match status" value="1"/>
</dbReference>
<dbReference type="RefSeq" id="XP_006820674.1">
    <property type="nucleotide sequence ID" value="XM_006820611.1"/>
</dbReference>
<feature type="transmembrane region" description="Helical" evidence="12">
    <location>
        <begin position="814"/>
        <end position="837"/>
    </location>
</feature>
<feature type="domain" description="GAIN-B" evidence="13">
    <location>
        <begin position="428"/>
        <end position="587"/>
    </location>
</feature>
<feature type="transmembrane region" description="Helical" evidence="12">
    <location>
        <begin position="631"/>
        <end position="650"/>
    </location>
</feature>
<evidence type="ECO:0000313" key="18">
    <source>
        <dbReference type="RefSeq" id="XP_006820674.1"/>
    </source>
</evidence>
<dbReference type="InterPro" id="IPR043159">
    <property type="entry name" value="Lectin_gal-bd_sf"/>
</dbReference>
<dbReference type="Pfam" id="PF02140">
    <property type="entry name" value="SUEL_Lectin"/>
    <property type="match status" value="2"/>
</dbReference>
<evidence type="ECO:0000256" key="5">
    <source>
        <dbReference type="ARBA" id="ARBA00022989"/>
    </source>
</evidence>
<dbReference type="Gene3D" id="1.25.40.610">
    <property type="match status" value="1"/>
</dbReference>
<evidence type="ECO:0000256" key="4">
    <source>
        <dbReference type="ARBA" id="ARBA00022729"/>
    </source>
</evidence>
<dbReference type="InterPro" id="IPR000922">
    <property type="entry name" value="Lectin_gal-bd_dom"/>
</dbReference>
<feature type="transmembrane region" description="Helical" evidence="12">
    <location>
        <begin position="594"/>
        <end position="619"/>
    </location>
</feature>
<feature type="transmembrane region" description="Helical" evidence="12">
    <location>
        <begin position="670"/>
        <end position="693"/>
    </location>
</feature>
<evidence type="ECO:0000256" key="3">
    <source>
        <dbReference type="ARBA" id="ARBA00022692"/>
    </source>
</evidence>
<accession>A0ABM0MKY3</accession>
<dbReference type="Pfam" id="PF01825">
    <property type="entry name" value="GPS"/>
    <property type="match status" value="1"/>
</dbReference>
<keyword evidence="2" id="KW-1003">Cell membrane</keyword>
<name>A0ABM0MKY3_SACKO</name>
<dbReference type="Gene3D" id="2.60.220.50">
    <property type="match status" value="1"/>
</dbReference>
<dbReference type="SMART" id="SM00008">
    <property type="entry name" value="HormR"/>
    <property type="match status" value="1"/>
</dbReference>
<evidence type="ECO:0000259" key="14">
    <source>
        <dbReference type="PROSITE" id="PS50227"/>
    </source>
</evidence>
<keyword evidence="9" id="KW-0675">Receptor</keyword>
<evidence type="ECO:0000256" key="8">
    <source>
        <dbReference type="ARBA" id="ARBA00023157"/>
    </source>
</evidence>
<evidence type="ECO:0000256" key="12">
    <source>
        <dbReference type="SAM" id="Phobius"/>
    </source>
</evidence>
<dbReference type="InterPro" id="IPR000203">
    <property type="entry name" value="GPS"/>
</dbReference>
<dbReference type="Pfam" id="PF16489">
    <property type="entry name" value="GAIN"/>
    <property type="match status" value="1"/>
</dbReference>
<evidence type="ECO:0000256" key="7">
    <source>
        <dbReference type="ARBA" id="ARBA00023136"/>
    </source>
</evidence>
<feature type="transmembrane region" description="Helical" evidence="12">
    <location>
        <begin position="786"/>
        <end position="808"/>
    </location>
</feature>
<dbReference type="InterPro" id="IPR046338">
    <property type="entry name" value="GAIN_dom_sf"/>
</dbReference>
<dbReference type="InterPro" id="IPR036445">
    <property type="entry name" value="GPCR_2_extracell_dom_sf"/>
</dbReference>
<keyword evidence="10" id="KW-0807">Transducer</keyword>
<dbReference type="InterPro" id="IPR001879">
    <property type="entry name" value="GPCR_2_extracellular_dom"/>
</dbReference>
<dbReference type="Proteomes" id="UP000694865">
    <property type="component" value="Unplaced"/>
</dbReference>
<dbReference type="CDD" id="cd15440">
    <property type="entry name" value="7tmB2_latrophilin-like_invertebrate"/>
    <property type="match status" value="1"/>
</dbReference>
<dbReference type="InterPro" id="IPR000832">
    <property type="entry name" value="GPCR_2_secretin-like"/>
</dbReference>
<gene>
    <name evidence="18" type="primary">LOC100375142</name>
</gene>
<feature type="domain" description="SUEL-type lectin" evidence="15">
    <location>
        <begin position="1"/>
        <end position="100"/>
    </location>
</feature>
<keyword evidence="5 12" id="KW-1133">Transmembrane helix</keyword>
<reference evidence="18" key="1">
    <citation type="submission" date="2025-08" db="UniProtKB">
        <authorList>
            <consortium name="RefSeq"/>
        </authorList>
    </citation>
    <scope>IDENTIFICATION</scope>
    <source>
        <tissue evidence="18">Testes</tissue>
    </source>
</reference>
<dbReference type="InterPro" id="IPR032471">
    <property type="entry name" value="AGRL2-4_GAIN_subdom_A"/>
</dbReference>
<comment type="subcellular location">
    <subcellularLocation>
        <location evidence="1">Cell membrane</location>
        <topology evidence="1">Multi-pass membrane protein</topology>
    </subcellularLocation>
</comment>
<sequence>MTLQCSSDVTGDAALSTKQIHVISAQYGRWMPGHAGCPSTDLDINVYDCKFNSSRAKYALGVHCEGRQECAIMVSRPVMGYQVDVCPRASKYVQVVYECREPHTLPTVECERDGGQDISCEMYRERSKIFIEYANYGRLSKHVCSSVQGVDTNECRSITSLAVVSEWCNGKTTCSLAADNHYFGDPCTAAYKYLEVRYRCVAQAPNVNWYPDPVGIPVNEVPEYCESVSLGETTWPRTREGQTAAALCPEGKEGIVYWTCQDDPVGWDSEGPDYSRCISAWVNRANEMIESRAPATDIATALQEETTTEEFMTTRDIEETVVIVDDLLQLQSIQLIGLNDEEKESVTKNFTEEIVAVGSNLLNSQNIKQWNKMSSDYASVSATSLVDSMEKSAHMLANQMTGAEEMRITKENIVMEAIRIEKTGPEGPVRPLSFEVGGAVSSGNATAKGGITLPSFILEPTFNNNTDPVKVAFLAYQNIGNLLKSANTSVDGSVESDYIANSVVIAASVNGGKYTEMDSNVIFILDHLKTDGVENPICAFWNYSESNMKGAWSDYGCNVVTSNATTTVCACNHLTNFAVLMDVHGTKLSDDHTLALSVITYIGCIISIVCLFICIIVFTSFRPLWCVRNTIHRNLCLCLLVAEVTFLVGIDRTQNQTLCAVFAGLMHYFFLAAFAWMCLEGVQLYIMLVLVFAQEKSRIYLYYITGYGVPAIIVGISAAIKHDGYGTSFHCWLTTEFGFIWSFVGPVIAITVVNLVFLFMALRVAYAHRSVTAKQEKGAAVKVRKWAKGAVVLVCILGVTWILGLLYVDGNSVVMAYTFTLMNTFQGTYIFVFHCLCNEKVQKEIGKRLRRSRLVPSYIRNKYLQHLQQSSGAQAQSTASQGVRQSESSNCIISAVSESVQMPESDVKAPNRADSYVRGNKGQYTLS</sequence>
<dbReference type="Gene3D" id="1.20.1070.10">
    <property type="entry name" value="Rhodopsin 7-helix transmembrane proteins"/>
    <property type="match status" value="1"/>
</dbReference>
<dbReference type="Pfam" id="PF02793">
    <property type="entry name" value="HRM"/>
    <property type="match status" value="1"/>
</dbReference>
<evidence type="ECO:0000259" key="15">
    <source>
        <dbReference type="PROSITE" id="PS50228"/>
    </source>
</evidence>
<dbReference type="InterPro" id="IPR057244">
    <property type="entry name" value="GAIN_B"/>
</dbReference>
<feature type="domain" description="SUEL-type lectin" evidence="15">
    <location>
        <begin position="117"/>
        <end position="201"/>
    </location>
</feature>
<evidence type="ECO:0000313" key="17">
    <source>
        <dbReference type="Proteomes" id="UP000694865"/>
    </source>
</evidence>
<keyword evidence="8" id="KW-1015">Disulfide bond</keyword>
<feature type="transmembrane region" description="Helical" evidence="12">
    <location>
        <begin position="700"/>
        <end position="720"/>
    </location>
</feature>
<feature type="domain" description="G-protein coupled receptors family 2 profile 1" evidence="14">
    <location>
        <begin position="199"/>
        <end position="281"/>
    </location>
</feature>
<evidence type="ECO:0000259" key="16">
    <source>
        <dbReference type="PROSITE" id="PS50261"/>
    </source>
</evidence>
<proteinExistence type="predicted"/>
<keyword evidence="17" id="KW-1185">Reference proteome</keyword>
<dbReference type="PROSITE" id="PS50261">
    <property type="entry name" value="G_PROTEIN_RECEP_F2_4"/>
    <property type="match status" value="1"/>
</dbReference>
<evidence type="ECO:0000256" key="10">
    <source>
        <dbReference type="ARBA" id="ARBA00023224"/>
    </source>
</evidence>
<dbReference type="SUPFAM" id="SSF81321">
    <property type="entry name" value="Family A G protein-coupled receptor-like"/>
    <property type="match status" value="1"/>
</dbReference>